<dbReference type="AlphaFoldDB" id="A0A5M3W9X2"/>
<evidence type="ECO:0000256" key="2">
    <source>
        <dbReference type="SAM" id="MobiDB-lite"/>
    </source>
</evidence>
<reference evidence="4 5" key="1">
    <citation type="submission" date="2019-10" db="EMBL/GenBank/DDBJ databases">
        <title>Whole genome shotgun sequence of Acrocarpospora corrugata NBRC 13972.</title>
        <authorList>
            <person name="Ichikawa N."/>
            <person name="Kimura A."/>
            <person name="Kitahashi Y."/>
            <person name="Komaki H."/>
            <person name="Oguchi A."/>
        </authorList>
    </citation>
    <scope>NUCLEOTIDE SEQUENCE [LARGE SCALE GENOMIC DNA]</scope>
    <source>
        <strain evidence="4 5">NBRC 13972</strain>
    </source>
</reference>
<evidence type="ECO:0000259" key="3">
    <source>
        <dbReference type="Pfam" id="PF12802"/>
    </source>
</evidence>
<protein>
    <submittedName>
        <fullName evidence="4">Transcriptional regulator</fullName>
    </submittedName>
</protein>
<feature type="compositionally biased region" description="Basic residues" evidence="2">
    <location>
        <begin position="1"/>
        <end position="10"/>
    </location>
</feature>
<comment type="similarity">
    <text evidence="1">Belongs to the ROK (NagC/XylR) family.</text>
</comment>
<proteinExistence type="inferred from homology"/>
<comment type="caution">
    <text evidence="4">The sequence shown here is derived from an EMBL/GenBank/DDBJ whole genome shotgun (WGS) entry which is preliminary data.</text>
</comment>
<dbReference type="PANTHER" id="PTHR18964:SF149">
    <property type="entry name" value="BIFUNCTIONAL UDP-N-ACETYLGLUCOSAMINE 2-EPIMERASE_N-ACETYLMANNOSAMINE KINASE"/>
    <property type="match status" value="1"/>
</dbReference>
<dbReference type="GO" id="GO:0003677">
    <property type="term" value="F:DNA binding"/>
    <property type="evidence" value="ECO:0007669"/>
    <property type="project" value="InterPro"/>
</dbReference>
<evidence type="ECO:0000256" key="1">
    <source>
        <dbReference type="ARBA" id="ARBA00006479"/>
    </source>
</evidence>
<gene>
    <name evidence="4" type="ORF">Acor_60490</name>
</gene>
<dbReference type="InterPro" id="IPR043129">
    <property type="entry name" value="ATPase_NBD"/>
</dbReference>
<name>A0A5M3W9X2_9ACTN</name>
<dbReference type="InterPro" id="IPR036388">
    <property type="entry name" value="WH-like_DNA-bd_sf"/>
</dbReference>
<dbReference type="SUPFAM" id="SSF53067">
    <property type="entry name" value="Actin-like ATPase domain"/>
    <property type="match status" value="1"/>
</dbReference>
<dbReference type="InterPro" id="IPR000835">
    <property type="entry name" value="HTH_MarR-typ"/>
</dbReference>
<accession>A0A5M3W9X2</accession>
<feature type="region of interest" description="Disordered" evidence="2">
    <location>
        <begin position="1"/>
        <end position="24"/>
    </location>
</feature>
<dbReference type="Gene3D" id="1.10.10.10">
    <property type="entry name" value="Winged helix-like DNA-binding domain superfamily/Winged helix DNA-binding domain"/>
    <property type="match status" value="1"/>
</dbReference>
<keyword evidence="5" id="KW-1185">Reference proteome</keyword>
<feature type="domain" description="HTH marR-type" evidence="3">
    <location>
        <begin position="32"/>
        <end position="75"/>
    </location>
</feature>
<dbReference type="PANTHER" id="PTHR18964">
    <property type="entry name" value="ROK (REPRESSOR, ORF, KINASE) FAMILY"/>
    <property type="match status" value="1"/>
</dbReference>
<dbReference type="Gene3D" id="3.30.420.40">
    <property type="match status" value="2"/>
</dbReference>
<dbReference type="Proteomes" id="UP000334990">
    <property type="component" value="Unassembled WGS sequence"/>
</dbReference>
<dbReference type="GO" id="GO:0006355">
    <property type="term" value="P:regulation of DNA-templated transcription"/>
    <property type="evidence" value="ECO:0007669"/>
    <property type="project" value="InterPro"/>
</dbReference>
<organism evidence="4 5">
    <name type="scientific">Acrocarpospora corrugata</name>
    <dbReference type="NCBI Taxonomy" id="35763"/>
    <lineage>
        <taxon>Bacteria</taxon>
        <taxon>Bacillati</taxon>
        <taxon>Actinomycetota</taxon>
        <taxon>Actinomycetes</taxon>
        <taxon>Streptosporangiales</taxon>
        <taxon>Streptosporangiaceae</taxon>
        <taxon>Acrocarpospora</taxon>
    </lineage>
</organism>
<sequence>MTRVTRKHNLTHAAGTASPTSSPMVRQTNLSLVLRHLRDHVSQSRADIAEVTGLHRATVSNLVSELLDRRLVREIGTEHVGAIGRPRRPLALHGAHVGALGLEINVDYISVHGSDLGGRVLVERRVGFDAIAGGPDRALRVLSRVALEAVEAMKRAEAVPAGLGVAVPGLVDVARGVVTFAPNLGWHDLPLAARLSAALGPWSVPVSVDNDANLAAVAEHTSGVAAGTPHLVYLTGEVGVGGGIFVDGKLLRGADGFAGEVGHLPVDPEGARCGCGRYGCWETKVGLAALVRTVMPGHAYQPADLPVSDPEERATEIARGLAAGDRRMMDAVAQVGRWLGLGGSILANLFNPRAIVVGGYFATLAEWLLPHAQAELERLVVARSANQCRFIASDLGFGAASRGAASMVVNRLIDHPTMIINPLPRLLAN</sequence>
<dbReference type="InterPro" id="IPR000600">
    <property type="entry name" value="ROK"/>
</dbReference>
<evidence type="ECO:0000313" key="4">
    <source>
        <dbReference type="EMBL" id="GES03983.1"/>
    </source>
</evidence>
<dbReference type="InterPro" id="IPR036390">
    <property type="entry name" value="WH_DNA-bd_sf"/>
</dbReference>
<dbReference type="EMBL" id="BLAD01000075">
    <property type="protein sequence ID" value="GES03983.1"/>
    <property type="molecule type" value="Genomic_DNA"/>
</dbReference>
<dbReference type="SUPFAM" id="SSF46785">
    <property type="entry name" value="Winged helix' DNA-binding domain"/>
    <property type="match status" value="1"/>
</dbReference>
<evidence type="ECO:0000313" key="5">
    <source>
        <dbReference type="Proteomes" id="UP000334990"/>
    </source>
</evidence>
<dbReference type="CDD" id="cd24076">
    <property type="entry name" value="ASKHA_ATPase_ROK_BsXylR-like"/>
    <property type="match status" value="1"/>
</dbReference>
<dbReference type="Pfam" id="PF00480">
    <property type="entry name" value="ROK"/>
    <property type="match status" value="1"/>
</dbReference>
<dbReference type="Pfam" id="PF12802">
    <property type="entry name" value="MarR_2"/>
    <property type="match status" value="1"/>
</dbReference>